<evidence type="ECO:0000313" key="3">
    <source>
        <dbReference type="Proteomes" id="UP000295444"/>
    </source>
</evidence>
<dbReference type="EMBL" id="SNXZ01000002">
    <property type="protein sequence ID" value="TDQ01522.1"/>
    <property type="molecule type" value="Genomic_DNA"/>
</dbReference>
<dbReference type="RefSeq" id="WP_243754064.1">
    <property type="nucleotide sequence ID" value="NZ_SNXZ01000002.1"/>
</dbReference>
<accession>A0A4R6SHL4</accession>
<reference evidence="2 3" key="1">
    <citation type="submission" date="2019-03" db="EMBL/GenBank/DDBJ databases">
        <title>Genomic Encyclopedia of Type Strains, Phase IV (KMG-IV): sequencing the most valuable type-strain genomes for metagenomic binning, comparative biology and taxonomic classification.</title>
        <authorList>
            <person name="Goeker M."/>
        </authorList>
    </citation>
    <scope>NUCLEOTIDE SEQUENCE [LARGE SCALE GENOMIC DNA]</scope>
    <source>
        <strain evidence="2 3">DSM 45361</strain>
    </source>
</reference>
<sequence>MSAPLRLTAATATGHLSVLRWGAGEPIVLLHPLALAGELWTPIAARLTGGAVYAPDLRGHGHSSWDGRPFSIADMATDLAHALDSLGLSSVHLLGMSMGGSVGLTFAGTHPERVRSLVLADTTAWYGPDAVATWEQRAVKAKETPRAEQLPFQRDRWFSPDWAREHADEVRRVCDIFLRTDSAAHAASSLAMGAMDSRELLPKITAPTLVLVGEHDYATPPDMARVLADTIPGATLRVLPDLRHMSLIERPELAEVIRKHMEVR</sequence>
<dbReference type="PANTHER" id="PTHR43798:SF33">
    <property type="entry name" value="HYDROLASE, PUTATIVE (AFU_ORTHOLOGUE AFUA_2G14860)-RELATED"/>
    <property type="match status" value="1"/>
</dbReference>
<name>A0A4R6SHL4_LABRH</name>
<dbReference type="InterPro" id="IPR029058">
    <property type="entry name" value="AB_hydrolase_fold"/>
</dbReference>
<dbReference type="InterPro" id="IPR000073">
    <property type="entry name" value="AB_hydrolase_1"/>
</dbReference>
<dbReference type="Gene3D" id="3.40.50.1820">
    <property type="entry name" value="alpha/beta hydrolase"/>
    <property type="match status" value="1"/>
</dbReference>
<evidence type="ECO:0000313" key="2">
    <source>
        <dbReference type="EMBL" id="TDQ01522.1"/>
    </source>
</evidence>
<protein>
    <submittedName>
        <fullName evidence="2">3-oxoadipate enol-lactonase</fullName>
    </submittedName>
</protein>
<dbReference type="Proteomes" id="UP000295444">
    <property type="component" value="Unassembled WGS sequence"/>
</dbReference>
<dbReference type="AlphaFoldDB" id="A0A4R6SHL4"/>
<evidence type="ECO:0000259" key="1">
    <source>
        <dbReference type="Pfam" id="PF00561"/>
    </source>
</evidence>
<dbReference type="GO" id="GO:0016020">
    <property type="term" value="C:membrane"/>
    <property type="evidence" value="ECO:0007669"/>
    <property type="project" value="TreeGrafter"/>
</dbReference>
<proteinExistence type="predicted"/>
<comment type="caution">
    <text evidence="2">The sequence shown here is derived from an EMBL/GenBank/DDBJ whole genome shotgun (WGS) entry which is preliminary data.</text>
</comment>
<dbReference type="SUPFAM" id="SSF53474">
    <property type="entry name" value="alpha/beta-Hydrolases"/>
    <property type="match status" value="1"/>
</dbReference>
<organism evidence="2 3">
    <name type="scientific">Labedaea rhizosphaerae</name>
    <dbReference type="NCBI Taxonomy" id="598644"/>
    <lineage>
        <taxon>Bacteria</taxon>
        <taxon>Bacillati</taxon>
        <taxon>Actinomycetota</taxon>
        <taxon>Actinomycetes</taxon>
        <taxon>Pseudonocardiales</taxon>
        <taxon>Pseudonocardiaceae</taxon>
        <taxon>Labedaea</taxon>
    </lineage>
</organism>
<keyword evidence="3" id="KW-1185">Reference proteome</keyword>
<dbReference type="PANTHER" id="PTHR43798">
    <property type="entry name" value="MONOACYLGLYCEROL LIPASE"/>
    <property type="match status" value="1"/>
</dbReference>
<dbReference type="PRINTS" id="PR00111">
    <property type="entry name" value="ABHYDROLASE"/>
</dbReference>
<feature type="domain" description="AB hydrolase-1" evidence="1">
    <location>
        <begin position="26"/>
        <end position="251"/>
    </location>
</feature>
<dbReference type="Pfam" id="PF00561">
    <property type="entry name" value="Abhydrolase_1"/>
    <property type="match status" value="1"/>
</dbReference>
<gene>
    <name evidence="2" type="ORF">EV186_1021391</name>
</gene>
<dbReference type="GO" id="GO:0003824">
    <property type="term" value="F:catalytic activity"/>
    <property type="evidence" value="ECO:0007669"/>
    <property type="project" value="UniProtKB-ARBA"/>
</dbReference>
<dbReference type="InterPro" id="IPR050266">
    <property type="entry name" value="AB_hydrolase_sf"/>
</dbReference>